<comment type="cofactor">
    <cofactor evidence="1 7">
        <name>FAD</name>
        <dbReference type="ChEBI" id="CHEBI:57692"/>
    </cofactor>
</comment>
<dbReference type="STRING" id="1330021.A0A367LRL7"/>
<feature type="binding site" evidence="7">
    <location>
        <position position="577"/>
    </location>
    <ligand>
        <name>FAD</name>
        <dbReference type="ChEBI" id="CHEBI:57692"/>
    </ligand>
</feature>
<dbReference type="OrthoDB" id="269227at2759"/>
<accession>A0A367LRL7</accession>
<evidence type="ECO:0000256" key="5">
    <source>
        <dbReference type="ARBA" id="ARBA00023002"/>
    </source>
</evidence>
<keyword evidence="5" id="KW-0560">Oxidoreductase</keyword>
<dbReference type="InterPro" id="IPR027424">
    <property type="entry name" value="Glucose_Oxidase_domain_2"/>
</dbReference>
<name>A0A367LRL7_9HYPO</name>
<dbReference type="PIRSF" id="PIRSF000137">
    <property type="entry name" value="Alcohol_oxidase"/>
    <property type="match status" value="1"/>
</dbReference>
<feature type="active site" description="Proton donor" evidence="6">
    <location>
        <position position="544"/>
    </location>
</feature>
<dbReference type="Proteomes" id="UP000253664">
    <property type="component" value="Unassembled WGS sequence"/>
</dbReference>
<dbReference type="EMBL" id="LKCN02000001">
    <property type="protein sequence ID" value="RCI17095.1"/>
    <property type="molecule type" value="Genomic_DNA"/>
</dbReference>
<proteinExistence type="inferred from homology"/>
<dbReference type="PANTHER" id="PTHR11552:SF201">
    <property type="entry name" value="GLUCOSE-METHANOL-CHOLINE OXIDOREDUCTASE N-TERMINAL DOMAIN-CONTAINING PROTEIN"/>
    <property type="match status" value="1"/>
</dbReference>
<keyword evidence="3 8" id="KW-0285">Flavoprotein</keyword>
<feature type="active site" description="Proton acceptor" evidence="6">
    <location>
        <position position="587"/>
    </location>
</feature>
<dbReference type="SUPFAM" id="SSF54373">
    <property type="entry name" value="FAD-linked reductases, C-terminal domain"/>
    <property type="match status" value="1"/>
</dbReference>
<feature type="binding site" evidence="7">
    <location>
        <position position="257"/>
    </location>
    <ligand>
        <name>FAD</name>
        <dbReference type="ChEBI" id="CHEBI:57692"/>
    </ligand>
</feature>
<dbReference type="Pfam" id="PF05199">
    <property type="entry name" value="GMC_oxred_C"/>
    <property type="match status" value="1"/>
</dbReference>
<dbReference type="GO" id="GO:0016614">
    <property type="term" value="F:oxidoreductase activity, acting on CH-OH group of donors"/>
    <property type="evidence" value="ECO:0007669"/>
    <property type="project" value="InterPro"/>
</dbReference>
<dbReference type="InterPro" id="IPR036188">
    <property type="entry name" value="FAD/NAD-bd_sf"/>
</dbReference>
<dbReference type="Gene3D" id="3.50.50.60">
    <property type="entry name" value="FAD/NAD(P)-binding domain"/>
    <property type="match status" value="1"/>
</dbReference>
<feature type="binding site" evidence="7">
    <location>
        <begin position="114"/>
        <end position="117"/>
    </location>
    <ligand>
        <name>FAD</name>
        <dbReference type="ChEBI" id="CHEBI:57692"/>
    </ligand>
</feature>
<evidence type="ECO:0000256" key="8">
    <source>
        <dbReference type="RuleBase" id="RU003968"/>
    </source>
</evidence>
<dbReference type="InterPro" id="IPR007867">
    <property type="entry name" value="GMC_OxRtase_C"/>
</dbReference>
<evidence type="ECO:0000256" key="9">
    <source>
        <dbReference type="SAM" id="SignalP"/>
    </source>
</evidence>
<keyword evidence="9" id="KW-0732">Signal</keyword>
<dbReference type="GO" id="GO:0050660">
    <property type="term" value="F:flavin adenine dinucleotide binding"/>
    <property type="evidence" value="ECO:0007669"/>
    <property type="project" value="InterPro"/>
</dbReference>
<dbReference type="PROSITE" id="PS00623">
    <property type="entry name" value="GMC_OXRED_1"/>
    <property type="match status" value="1"/>
</dbReference>
<keyword evidence="13" id="KW-1185">Reference proteome</keyword>
<dbReference type="Pfam" id="PF00732">
    <property type="entry name" value="GMC_oxred_N"/>
    <property type="match status" value="1"/>
</dbReference>
<organism evidence="12 13">
    <name type="scientific">Ophiocordyceps polyrhachis-furcata BCC 54312</name>
    <dbReference type="NCBI Taxonomy" id="1330021"/>
    <lineage>
        <taxon>Eukaryota</taxon>
        <taxon>Fungi</taxon>
        <taxon>Dikarya</taxon>
        <taxon>Ascomycota</taxon>
        <taxon>Pezizomycotina</taxon>
        <taxon>Sordariomycetes</taxon>
        <taxon>Hypocreomycetidae</taxon>
        <taxon>Hypocreales</taxon>
        <taxon>Ophiocordycipitaceae</taxon>
        <taxon>Ophiocordyceps</taxon>
    </lineage>
</organism>
<evidence type="ECO:0000256" key="3">
    <source>
        <dbReference type="ARBA" id="ARBA00022630"/>
    </source>
</evidence>
<feature type="domain" description="Glucose-methanol-choline oxidoreductase N-terminal" evidence="10">
    <location>
        <begin position="104"/>
        <end position="127"/>
    </location>
</feature>
<evidence type="ECO:0000256" key="7">
    <source>
        <dbReference type="PIRSR" id="PIRSR000137-2"/>
    </source>
</evidence>
<evidence type="ECO:0000259" key="10">
    <source>
        <dbReference type="PROSITE" id="PS00623"/>
    </source>
</evidence>
<gene>
    <name evidence="12" type="ORF">L249_1809</name>
</gene>
<evidence type="ECO:0000256" key="2">
    <source>
        <dbReference type="ARBA" id="ARBA00010790"/>
    </source>
</evidence>
<evidence type="ECO:0000259" key="11">
    <source>
        <dbReference type="PROSITE" id="PS00624"/>
    </source>
</evidence>
<dbReference type="SUPFAM" id="SSF51905">
    <property type="entry name" value="FAD/NAD(P)-binding domain"/>
    <property type="match status" value="1"/>
</dbReference>
<keyword evidence="4 7" id="KW-0274">FAD</keyword>
<evidence type="ECO:0000313" key="13">
    <source>
        <dbReference type="Proteomes" id="UP000253664"/>
    </source>
</evidence>
<reference evidence="12 13" key="1">
    <citation type="journal article" date="2015" name="BMC Genomics">
        <title>Insights from the genome of Ophiocordyceps polyrhachis-furcata to pathogenicity and host specificity in insect fungi.</title>
        <authorList>
            <person name="Wichadakul D."/>
            <person name="Kobmoo N."/>
            <person name="Ingsriswang S."/>
            <person name="Tangphatsornruang S."/>
            <person name="Chantasingh D."/>
            <person name="Luangsa-ard J.J."/>
            <person name="Eurwilaichitr L."/>
        </authorList>
    </citation>
    <scope>NUCLEOTIDE SEQUENCE [LARGE SCALE GENOMIC DNA]</scope>
    <source>
        <strain evidence="12 13">BCC 54312</strain>
    </source>
</reference>
<feature type="signal peptide" evidence="9">
    <location>
        <begin position="1"/>
        <end position="21"/>
    </location>
</feature>
<evidence type="ECO:0000256" key="6">
    <source>
        <dbReference type="PIRSR" id="PIRSR000137-1"/>
    </source>
</evidence>
<dbReference type="PROSITE" id="PS00624">
    <property type="entry name" value="GMC_OXRED_2"/>
    <property type="match status" value="1"/>
</dbReference>
<evidence type="ECO:0000256" key="4">
    <source>
        <dbReference type="ARBA" id="ARBA00022827"/>
    </source>
</evidence>
<dbReference type="AlphaFoldDB" id="A0A367LRL7"/>
<sequence>MRSRSITYLCSLASAAHLVACSPDVYDYIIVGGGTCGLVLANRLSRDAHVSVAVVEQGTDQRDNKLVQDPLAYFENLQQKAYNYNYSSEPEDDANDRLIPINAGKGIGGSSLVNGMVYIRGDKAQFDAWEELGNPGWNWNSLLPYYKRVEKMQWPEQWQMDVGASAVRDNHGFSGELLVGFSPKLAKGSLHQDTVRAFKRLGLPFNPDVNSGDTRGVDVTPQTIDVRRHLRWDSSRAFYWPVVDERRRNLQMIRGTVRRVLWKNHGDKKPLKELMPEAEGVEYVVGGEPDQKETMKSVFARREVILSAGALRTPLILERSGVGNVRLLAKNGIKAVVNLPGVGENLMDQAAASVMYNGSDRGRGERVSHAMFVTVRDLFGDRQFEKVKERTRRRLGIWAKRAATRASHGGTEAEIEDMAASTKRVLDLQFRLLFEKEVTAAELITAGVDTYIGSGFWGLMPFSRGSVHVGGPDPDRPVLRPRYVSAEIDVEVLVATAKMAVEAWKTHSLSRHKKGPSVSDVPDEKASDDKWRRWVAKTLTSGLHPIGTAAMMDRRLGGVVDSNLAVYGVSRLRVVDGSVLPLQFSGHPTATLYAVAERAAEMMIYSPKRG</sequence>
<dbReference type="InterPro" id="IPR000172">
    <property type="entry name" value="GMC_OxRdtase_N"/>
</dbReference>
<evidence type="ECO:0000313" key="12">
    <source>
        <dbReference type="EMBL" id="RCI17095.1"/>
    </source>
</evidence>
<feature type="chain" id="PRO_5016876554" description="Glucose-methanol-choline oxidoreductase N-terminal domain-containing protein" evidence="9">
    <location>
        <begin position="22"/>
        <end position="610"/>
    </location>
</feature>
<dbReference type="InterPro" id="IPR012132">
    <property type="entry name" value="GMC_OxRdtase"/>
</dbReference>
<evidence type="ECO:0000256" key="1">
    <source>
        <dbReference type="ARBA" id="ARBA00001974"/>
    </source>
</evidence>
<comment type="similarity">
    <text evidence="2 8">Belongs to the GMC oxidoreductase family.</text>
</comment>
<comment type="caution">
    <text evidence="12">The sequence shown here is derived from an EMBL/GenBank/DDBJ whole genome shotgun (WGS) entry which is preliminary data.</text>
</comment>
<feature type="domain" description="Glucose-methanol-choline oxidoreductase N-terminal" evidence="11">
    <location>
        <begin position="309"/>
        <end position="323"/>
    </location>
</feature>
<protein>
    <recommendedName>
        <fullName evidence="10 11">Glucose-methanol-choline oxidoreductase N-terminal domain-containing protein</fullName>
    </recommendedName>
</protein>
<dbReference type="Gene3D" id="4.10.450.10">
    <property type="entry name" value="Glucose Oxidase, domain 2"/>
    <property type="match status" value="1"/>
</dbReference>
<dbReference type="PANTHER" id="PTHR11552">
    <property type="entry name" value="GLUCOSE-METHANOL-CHOLINE GMC OXIDOREDUCTASE"/>
    <property type="match status" value="1"/>
</dbReference>
<dbReference type="Gene3D" id="3.30.560.10">
    <property type="entry name" value="Glucose Oxidase, domain 3"/>
    <property type="match status" value="1"/>
</dbReference>